<gene>
    <name evidence="1" type="ORF">BTN50_1636</name>
</gene>
<evidence type="ECO:0000313" key="1">
    <source>
        <dbReference type="EMBL" id="ATF10074.1"/>
    </source>
</evidence>
<organism evidence="1 2">
    <name type="scientific">Candidatus Enterovibrio altilux</name>
    <dbReference type="NCBI Taxonomy" id="1927128"/>
    <lineage>
        <taxon>Bacteria</taxon>
        <taxon>Pseudomonadati</taxon>
        <taxon>Pseudomonadota</taxon>
        <taxon>Gammaproteobacteria</taxon>
        <taxon>Vibrionales</taxon>
        <taxon>Vibrionaceae</taxon>
        <taxon>Enterovibrio</taxon>
    </lineage>
</organism>
<dbReference type="KEGG" id="elux:BTN50_1636"/>
<dbReference type="Proteomes" id="UP000218160">
    <property type="component" value="Plasmid pCC1"/>
</dbReference>
<evidence type="ECO:0000313" key="2">
    <source>
        <dbReference type="Proteomes" id="UP000218160"/>
    </source>
</evidence>
<keyword evidence="1" id="KW-0614">Plasmid</keyword>
<accession>A0A291BAR1</accession>
<sequence length="44" mass="5165">MSCIKKNEFNVEQYFTMQQRIQLYEKASMSRLGSGMITSTIWGQ</sequence>
<geneLocation type="plasmid" evidence="2">
    <name>pcc1</name>
</geneLocation>
<reference evidence="2" key="1">
    <citation type="submission" date="2017-04" db="EMBL/GenBank/DDBJ databases">
        <title>Genome evolution of the luminous symbionts of deep sea anglerfish.</title>
        <authorList>
            <person name="Hendry T.A."/>
        </authorList>
    </citation>
    <scope>NUCLEOTIDE SEQUENCE [LARGE SCALE GENOMIC DNA]</scope>
    <source>
        <plasmid evidence="2">pcc1</plasmid>
    </source>
</reference>
<protein>
    <submittedName>
        <fullName evidence="1">Uncharacterized protein</fullName>
    </submittedName>
</protein>
<dbReference type="EMBL" id="CP020661">
    <property type="protein sequence ID" value="ATF10074.1"/>
    <property type="molecule type" value="Genomic_DNA"/>
</dbReference>
<dbReference type="AlphaFoldDB" id="A0A291BAR1"/>
<name>A0A291BAR1_9GAMM</name>
<proteinExistence type="predicted"/>
<dbReference type="RefSeq" id="WP_256386990.1">
    <property type="nucleotide sequence ID" value="NZ_CP020661.1"/>
</dbReference>
<keyword evidence="2" id="KW-1185">Reference proteome</keyword>